<reference evidence="1 2" key="1">
    <citation type="submission" date="2017-07" db="EMBL/GenBank/DDBJ databases">
        <authorList>
            <person name="Talla V."/>
            <person name="Backstrom N."/>
        </authorList>
    </citation>
    <scope>NUCLEOTIDE SEQUENCE [LARGE SCALE GENOMIC DNA]</scope>
</reference>
<proteinExistence type="predicted"/>
<name>A0A5E4QJB7_9NEOP</name>
<protein>
    <submittedName>
        <fullName evidence="1">Uncharacterized protein</fullName>
    </submittedName>
</protein>
<sequence length="33" mass="3866">MQNERILLAYYKSLTRNPTNSLRTMFSETKDGS</sequence>
<dbReference type="Proteomes" id="UP000324832">
    <property type="component" value="Unassembled WGS sequence"/>
</dbReference>
<dbReference type="EMBL" id="FZQP02003256">
    <property type="protein sequence ID" value="VVC97644.1"/>
    <property type="molecule type" value="Genomic_DNA"/>
</dbReference>
<evidence type="ECO:0000313" key="1">
    <source>
        <dbReference type="EMBL" id="VVC97644.1"/>
    </source>
</evidence>
<keyword evidence="2" id="KW-1185">Reference proteome</keyword>
<evidence type="ECO:0000313" key="2">
    <source>
        <dbReference type="Proteomes" id="UP000324832"/>
    </source>
</evidence>
<organism evidence="1 2">
    <name type="scientific">Leptidea sinapis</name>
    <dbReference type="NCBI Taxonomy" id="189913"/>
    <lineage>
        <taxon>Eukaryota</taxon>
        <taxon>Metazoa</taxon>
        <taxon>Ecdysozoa</taxon>
        <taxon>Arthropoda</taxon>
        <taxon>Hexapoda</taxon>
        <taxon>Insecta</taxon>
        <taxon>Pterygota</taxon>
        <taxon>Neoptera</taxon>
        <taxon>Endopterygota</taxon>
        <taxon>Lepidoptera</taxon>
        <taxon>Glossata</taxon>
        <taxon>Ditrysia</taxon>
        <taxon>Papilionoidea</taxon>
        <taxon>Pieridae</taxon>
        <taxon>Dismorphiinae</taxon>
        <taxon>Leptidea</taxon>
    </lineage>
</organism>
<gene>
    <name evidence="1" type="ORF">LSINAPIS_LOCUS8875</name>
</gene>
<dbReference type="AlphaFoldDB" id="A0A5E4QJB7"/>
<accession>A0A5E4QJB7</accession>